<name>A0A1M6KZB6_9FLAO</name>
<dbReference type="InterPro" id="IPR004891">
    <property type="entry name" value="Mercury-R_MerC"/>
</dbReference>
<dbReference type="GO" id="GO:0016020">
    <property type="term" value="C:membrane"/>
    <property type="evidence" value="ECO:0007669"/>
    <property type="project" value="InterPro"/>
</dbReference>
<feature type="transmembrane region" description="Helical" evidence="1">
    <location>
        <begin position="46"/>
        <end position="64"/>
    </location>
</feature>
<keyword evidence="1" id="KW-0472">Membrane</keyword>
<keyword evidence="3" id="KW-1185">Reference proteome</keyword>
<organism evidence="2 3">
    <name type="scientific">Aquimarina spongiae</name>
    <dbReference type="NCBI Taxonomy" id="570521"/>
    <lineage>
        <taxon>Bacteria</taxon>
        <taxon>Pseudomonadati</taxon>
        <taxon>Bacteroidota</taxon>
        <taxon>Flavobacteriia</taxon>
        <taxon>Flavobacteriales</taxon>
        <taxon>Flavobacteriaceae</taxon>
        <taxon>Aquimarina</taxon>
    </lineage>
</organism>
<feature type="transmembrane region" description="Helical" evidence="1">
    <location>
        <begin position="12"/>
        <end position="34"/>
    </location>
</feature>
<reference evidence="3" key="1">
    <citation type="submission" date="2016-11" db="EMBL/GenBank/DDBJ databases">
        <authorList>
            <person name="Varghese N."/>
            <person name="Submissions S."/>
        </authorList>
    </citation>
    <scope>NUCLEOTIDE SEQUENCE [LARGE SCALE GENOMIC DNA]</scope>
    <source>
        <strain evidence="3">DSM 22623</strain>
    </source>
</reference>
<keyword evidence="1" id="KW-0812">Transmembrane</keyword>
<keyword evidence="1" id="KW-1133">Transmembrane helix</keyword>
<dbReference type="AlphaFoldDB" id="A0A1M6KZB6"/>
<proteinExistence type="predicted"/>
<accession>A0A1M6KZB6</accession>
<protein>
    <submittedName>
        <fullName evidence="2">MerC mercury resistance protein</fullName>
    </submittedName>
</protein>
<dbReference type="EMBL" id="FQYP01000013">
    <property type="protein sequence ID" value="SHJ64214.1"/>
    <property type="molecule type" value="Genomic_DNA"/>
</dbReference>
<dbReference type="GO" id="GO:0015097">
    <property type="term" value="F:mercury ion transmembrane transporter activity"/>
    <property type="evidence" value="ECO:0007669"/>
    <property type="project" value="InterPro"/>
</dbReference>
<gene>
    <name evidence="2" type="ORF">SAMN04488508_11324</name>
</gene>
<dbReference type="RefSeq" id="WP_244548196.1">
    <property type="nucleotide sequence ID" value="NZ_FQYP01000013.1"/>
</dbReference>
<evidence type="ECO:0000256" key="1">
    <source>
        <dbReference type="SAM" id="Phobius"/>
    </source>
</evidence>
<dbReference type="STRING" id="570521.SAMN04488508_11324"/>
<sequence>MNISYIRNNSDAVGILASGLCLVHCLLTPFVFVAHSSITMIGDGQAHWWKLLDLIFLALSYFAIRRSIRTTSKPSIKYAFWASWSFLVGIIINEKLEVIPLPEEMIYIGSLSLVILHFYNLKYCQCNKECCTTN</sequence>
<evidence type="ECO:0000313" key="3">
    <source>
        <dbReference type="Proteomes" id="UP000184432"/>
    </source>
</evidence>
<evidence type="ECO:0000313" key="2">
    <source>
        <dbReference type="EMBL" id="SHJ64214.1"/>
    </source>
</evidence>
<dbReference type="Pfam" id="PF03203">
    <property type="entry name" value="MerC"/>
    <property type="match status" value="1"/>
</dbReference>
<dbReference type="Proteomes" id="UP000184432">
    <property type="component" value="Unassembled WGS sequence"/>
</dbReference>